<dbReference type="OrthoDB" id="3172674at2"/>
<dbReference type="Proteomes" id="UP000184386">
    <property type="component" value="Unassembled WGS sequence"/>
</dbReference>
<gene>
    <name evidence="2" type="ORF">SAMN02745136_01076</name>
</gene>
<dbReference type="Gene3D" id="3.40.630.30">
    <property type="match status" value="1"/>
</dbReference>
<proteinExistence type="predicted"/>
<evidence type="ECO:0000313" key="2">
    <source>
        <dbReference type="EMBL" id="SHJ84508.1"/>
    </source>
</evidence>
<name>A0A1M6MM08_9FIRM</name>
<keyword evidence="3" id="KW-1185">Reference proteome</keyword>
<sequence length="252" mass="28867">MEIITVTKDNLEKEHICCAISNNNDCQVSAKKSWLAERFDDGLVFKKGDVRGKCFIEYIPAEKAWAPIIAEGYMYIDCFWVSGQFKGQGNSNLLLEECIRDSKEKGKKGLVVLSSKKKMPYLSDPKYLKYKGFELADKAEPFYELLYLPFEKGATRPCFKDNAKSPKIDEQGFVLYYAYQCPYTAKYVPLIEAVASEKGVPLKTVRFETTEQAQNAPAPFTSYGLFFNGEYVTNEILTEKKFEKIIEEKFQK</sequence>
<dbReference type="InterPro" id="IPR025685">
    <property type="entry name" value="YoaP-like_dom"/>
</dbReference>
<evidence type="ECO:0000259" key="1">
    <source>
        <dbReference type="Pfam" id="PF14268"/>
    </source>
</evidence>
<organism evidence="2 3">
    <name type="scientific">Anaerocolumna jejuensis DSM 15929</name>
    <dbReference type="NCBI Taxonomy" id="1121322"/>
    <lineage>
        <taxon>Bacteria</taxon>
        <taxon>Bacillati</taxon>
        <taxon>Bacillota</taxon>
        <taxon>Clostridia</taxon>
        <taxon>Lachnospirales</taxon>
        <taxon>Lachnospiraceae</taxon>
        <taxon>Anaerocolumna</taxon>
    </lineage>
</organism>
<dbReference type="RefSeq" id="WP_073273622.1">
    <property type="nucleotide sequence ID" value="NZ_FRAC01000007.1"/>
</dbReference>
<protein>
    <submittedName>
        <fullName evidence="2">YoaP-like</fullName>
    </submittedName>
</protein>
<dbReference type="Pfam" id="PF14268">
    <property type="entry name" value="YoaP"/>
    <property type="match status" value="1"/>
</dbReference>
<reference evidence="2 3" key="1">
    <citation type="submission" date="2016-11" db="EMBL/GenBank/DDBJ databases">
        <authorList>
            <person name="Jaros S."/>
            <person name="Januszkiewicz K."/>
            <person name="Wedrychowicz H."/>
        </authorList>
    </citation>
    <scope>NUCLEOTIDE SEQUENCE [LARGE SCALE GENOMIC DNA]</scope>
    <source>
        <strain evidence="2 3">DSM 15929</strain>
    </source>
</reference>
<dbReference type="STRING" id="1121322.SAMN02745136_01076"/>
<feature type="domain" description="YoaP-like" evidence="1">
    <location>
        <begin position="201"/>
        <end position="244"/>
    </location>
</feature>
<accession>A0A1M6MM08</accession>
<dbReference type="EMBL" id="FRAC01000007">
    <property type="protein sequence ID" value="SHJ84508.1"/>
    <property type="molecule type" value="Genomic_DNA"/>
</dbReference>
<dbReference type="InterPro" id="IPR016181">
    <property type="entry name" value="Acyl_CoA_acyltransferase"/>
</dbReference>
<dbReference type="SUPFAM" id="SSF55729">
    <property type="entry name" value="Acyl-CoA N-acyltransferases (Nat)"/>
    <property type="match status" value="1"/>
</dbReference>
<dbReference type="AlphaFoldDB" id="A0A1M6MM08"/>
<evidence type="ECO:0000313" key="3">
    <source>
        <dbReference type="Proteomes" id="UP000184386"/>
    </source>
</evidence>